<proteinExistence type="predicted"/>
<evidence type="ECO:0000313" key="2">
    <source>
        <dbReference type="EMBL" id="GES78366.1"/>
    </source>
</evidence>
<dbReference type="EMBL" id="BEXD01000724">
    <property type="protein sequence ID" value="GBB89702.1"/>
    <property type="molecule type" value="Genomic_DNA"/>
</dbReference>
<reference evidence="1 3" key="1">
    <citation type="submission" date="2017-11" db="EMBL/GenBank/DDBJ databases">
        <title>The genome of Rhizophagus clarus HR1 reveals common genetic basis of auxotrophy among arbuscular mycorrhizal fungi.</title>
        <authorList>
            <person name="Kobayashi Y."/>
        </authorList>
    </citation>
    <scope>NUCLEOTIDE SEQUENCE [LARGE SCALE GENOMIC DNA]</scope>
    <source>
        <strain evidence="1 3">HR1</strain>
    </source>
</reference>
<organism evidence="1 3">
    <name type="scientific">Rhizophagus clarus</name>
    <dbReference type="NCBI Taxonomy" id="94130"/>
    <lineage>
        <taxon>Eukaryota</taxon>
        <taxon>Fungi</taxon>
        <taxon>Fungi incertae sedis</taxon>
        <taxon>Mucoromycota</taxon>
        <taxon>Glomeromycotina</taxon>
        <taxon>Glomeromycetes</taxon>
        <taxon>Glomerales</taxon>
        <taxon>Glomeraceae</taxon>
        <taxon>Rhizophagus</taxon>
    </lineage>
</organism>
<comment type="caution">
    <text evidence="1">The sequence shown here is derived from an EMBL/GenBank/DDBJ whole genome shotgun (WGS) entry which is preliminary data.</text>
</comment>
<dbReference type="Proteomes" id="UP000247702">
    <property type="component" value="Unassembled WGS sequence"/>
</dbReference>
<sequence>MEELYPTSHEWKIIKEIVELLCPFESVTCLLSRATYPTIGLTYPSLCNLKEILETEFILSFETDIAENCRKAILEDLQSRWKFFQKLYLKGSFLNPRFKSLDFVSQEIHKKIINQLQTEYEVLKNNWIPSIPVRSNKNQSNLTTMSSFWKKKNERNVTPIKNEVQHYLNLPELPALEKYNSFTWWTTNKT</sequence>
<protein>
    <submittedName>
        <fullName evidence="2">Zinc finger BED domain-containing protein 1-like</fullName>
    </submittedName>
</protein>
<evidence type="ECO:0000313" key="3">
    <source>
        <dbReference type="Proteomes" id="UP000247702"/>
    </source>
</evidence>
<reference evidence="2" key="2">
    <citation type="submission" date="2019-10" db="EMBL/GenBank/DDBJ databases">
        <title>Conservation and host-specific expression of non-tandemly repeated heterogenous ribosome RNA gene in arbuscular mycorrhizal fungi.</title>
        <authorList>
            <person name="Maeda T."/>
            <person name="Kobayashi Y."/>
            <person name="Nakagawa T."/>
            <person name="Ezawa T."/>
            <person name="Yamaguchi K."/>
            <person name="Bino T."/>
            <person name="Nishimoto Y."/>
            <person name="Shigenobu S."/>
            <person name="Kawaguchi M."/>
        </authorList>
    </citation>
    <scope>NUCLEOTIDE SEQUENCE</scope>
    <source>
        <strain evidence="2">HR1</strain>
    </source>
</reference>
<dbReference type="InterPro" id="IPR012337">
    <property type="entry name" value="RNaseH-like_sf"/>
</dbReference>
<dbReference type="EMBL" id="BLAL01000037">
    <property type="protein sequence ID" value="GES78366.1"/>
    <property type="molecule type" value="Genomic_DNA"/>
</dbReference>
<name>A0A2Z6QLY5_9GLOM</name>
<dbReference type="PANTHER" id="PTHR23272">
    <property type="entry name" value="BED FINGER-RELATED"/>
    <property type="match status" value="1"/>
</dbReference>
<dbReference type="Proteomes" id="UP000615446">
    <property type="component" value="Unassembled WGS sequence"/>
</dbReference>
<gene>
    <name evidence="2" type="ORF">RCL2_000567100</name>
    <name evidence="1" type="ORF">RclHR1_01650009</name>
</gene>
<dbReference type="AlphaFoldDB" id="A0A2Z6QLY5"/>
<keyword evidence="3" id="KW-1185">Reference proteome</keyword>
<dbReference type="OrthoDB" id="2309955at2759"/>
<dbReference type="SUPFAM" id="SSF53098">
    <property type="entry name" value="Ribonuclease H-like"/>
    <property type="match status" value="1"/>
</dbReference>
<accession>A0A2Z6QLY5</accession>
<evidence type="ECO:0000313" key="1">
    <source>
        <dbReference type="EMBL" id="GBB89702.1"/>
    </source>
</evidence>